<dbReference type="PANTHER" id="PTHR30537">
    <property type="entry name" value="HTH-TYPE TRANSCRIPTIONAL REGULATOR"/>
    <property type="match status" value="1"/>
</dbReference>
<dbReference type="Gene3D" id="3.40.190.10">
    <property type="entry name" value="Periplasmic binding protein-like II"/>
    <property type="match status" value="2"/>
</dbReference>
<dbReference type="SUPFAM" id="SSF46785">
    <property type="entry name" value="Winged helix' DNA-binding domain"/>
    <property type="match status" value="1"/>
</dbReference>
<dbReference type="PANTHER" id="PTHR30537:SF5">
    <property type="entry name" value="HTH-TYPE TRANSCRIPTIONAL ACTIVATOR TTDR-RELATED"/>
    <property type="match status" value="1"/>
</dbReference>
<evidence type="ECO:0000313" key="7">
    <source>
        <dbReference type="Proteomes" id="UP000241247"/>
    </source>
</evidence>
<dbReference type="Pfam" id="PF03466">
    <property type="entry name" value="LysR_substrate"/>
    <property type="match status" value="1"/>
</dbReference>
<dbReference type="InterPro" id="IPR005119">
    <property type="entry name" value="LysR_subst-bd"/>
</dbReference>
<reference evidence="6 7" key="1">
    <citation type="submission" date="2018-04" db="EMBL/GenBank/DDBJ databases">
        <title>Genomic Encyclopedia of Type Strains, Phase IV (KMG-IV): sequencing the most valuable type-strain genomes for metagenomic binning, comparative biology and taxonomic classification.</title>
        <authorList>
            <person name="Goeker M."/>
        </authorList>
    </citation>
    <scope>NUCLEOTIDE SEQUENCE [LARGE SCALE GENOMIC DNA]</scope>
    <source>
        <strain evidence="6 7">DSM 7138</strain>
    </source>
</reference>
<dbReference type="SUPFAM" id="SSF53850">
    <property type="entry name" value="Periplasmic binding protein-like II"/>
    <property type="match status" value="1"/>
</dbReference>
<comment type="similarity">
    <text evidence="1">Belongs to the LysR transcriptional regulatory family.</text>
</comment>
<keyword evidence="7" id="KW-1185">Reference proteome</keyword>
<dbReference type="PRINTS" id="PR00039">
    <property type="entry name" value="HTHLYSR"/>
</dbReference>
<keyword evidence="2" id="KW-0805">Transcription regulation</keyword>
<accession>A0A2T5B910</accession>
<sequence>MSIRRKLPPFTALTAFEAAARLGSFTKAAKELGVTQAAISRQIHVLEEQFGFPLFLRLHRKVKLTEKAMALASAAQDAFDLLANSVAEISKGDHDPELTIAATVAFSHFWLLPKISEFSSQHPEINLRIITQDDMPNIESSDLDVAIRFGNGMWPDGQAELLFDDEIFPVCSPDFAERAGTIASPKDLLRYPLISNMADDPTWTGWGEWLAAFSVELPKKKPGLRCSLYTDAIYSALNGQGITLGWRHLVEDLLAQGRLVKLTDAALKTRNAYFAVVPKRRRQSEAAGSFLDWLTETVNPAASPASKEAQPKRSE</sequence>
<evidence type="ECO:0000259" key="5">
    <source>
        <dbReference type="PROSITE" id="PS50931"/>
    </source>
</evidence>
<organism evidence="6 7">
    <name type="scientific">Mycoplana dimorpha</name>
    <dbReference type="NCBI Taxonomy" id="28320"/>
    <lineage>
        <taxon>Bacteria</taxon>
        <taxon>Pseudomonadati</taxon>
        <taxon>Pseudomonadota</taxon>
        <taxon>Alphaproteobacteria</taxon>
        <taxon>Hyphomicrobiales</taxon>
        <taxon>Rhizobiaceae</taxon>
        <taxon>Mycoplana</taxon>
    </lineage>
</organism>
<dbReference type="Pfam" id="PF00126">
    <property type="entry name" value="HTH_1"/>
    <property type="match status" value="1"/>
</dbReference>
<dbReference type="EMBL" id="PZZZ01000004">
    <property type="protein sequence ID" value="PTM95470.1"/>
    <property type="molecule type" value="Genomic_DNA"/>
</dbReference>
<keyword evidence="4" id="KW-0804">Transcription</keyword>
<dbReference type="CDD" id="cd08432">
    <property type="entry name" value="PBP2_GcdR_TrpI_HvrB_AmpR_like"/>
    <property type="match status" value="1"/>
</dbReference>
<dbReference type="InterPro" id="IPR036388">
    <property type="entry name" value="WH-like_DNA-bd_sf"/>
</dbReference>
<dbReference type="InterPro" id="IPR036390">
    <property type="entry name" value="WH_DNA-bd_sf"/>
</dbReference>
<evidence type="ECO:0000256" key="1">
    <source>
        <dbReference type="ARBA" id="ARBA00009437"/>
    </source>
</evidence>
<evidence type="ECO:0000313" key="6">
    <source>
        <dbReference type="EMBL" id="PTM95470.1"/>
    </source>
</evidence>
<dbReference type="InterPro" id="IPR000847">
    <property type="entry name" value="LysR_HTH_N"/>
</dbReference>
<name>A0A2T5B910_MYCDI</name>
<dbReference type="GO" id="GO:0003677">
    <property type="term" value="F:DNA binding"/>
    <property type="evidence" value="ECO:0007669"/>
    <property type="project" value="UniProtKB-KW"/>
</dbReference>
<gene>
    <name evidence="6" type="ORF">C7449_104551</name>
</gene>
<dbReference type="GO" id="GO:0003700">
    <property type="term" value="F:DNA-binding transcription factor activity"/>
    <property type="evidence" value="ECO:0007669"/>
    <property type="project" value="InterPro"/>
</dbReference>
<feature type="domain" description="HTH lysR-type" evidence="5">
    <location>
        <begin position="8"/>
        <end position="65"/>
    </location>
</feature>
<evidence type="ECO:0000256" key="4">
    <source>
        <dbReference type="ARBA" id="ARBA00023163"/>
    </source>
</evidence>
<dbReference type="Gene3D" id="1.10.10.10">
    <property type="entry name" value="Winged helix-like DNA-binding domain superfamily/Winged helix DNA-binding domain"/>
    <property type="match status" value="1"/>
</dbReference>
<comment type="caution">
    <text evidence="6">The sequence shown here is derived from an EMBL/GenBank/DDBJ whole genome shotgun (WGS) entry which is preliminary data.</text>
</comment>
<dbReference type="PROSITE" id="PS50931">
    <property type="entry name" value="HTH_LYSR"/>
    <property type="match status" value="1"/>
</dbReference>
<evidence type="ECO:0000256" key="3">
    <source>
        <dbReference type="ARBA" id="ARBA00023125"/>
    </source>
</evidence>
<dbReference type="RefSeq" id="WP_108003168.1">
    <property type="nucleotide sequence ID" value="NZ_JBHEEX010000007.1"/>
</dbReference>
<dbReference type="Proteomes" id="UP000241247">
    <property type="component" value="Unassembled WGS sequence"/>
</dbReference>
<proteinExistence type="inferred from homology"/>
<protein>
    <submittedName>
        <fullName evidence="6">DNA-binding transcriptional LysR family regulator</fullName>
    </submittedName>
</protein>
<dbReference type="AlphaFoldDB" id="A0A2T5B910"/>
<keyword evidence="3 6" id="KW-0238">DNA-binding</keyword>
<evidence type="ECO:0000256" key="2">
    <source>
        <dbReference type="ARBA" id="ARBA00023015"/>
    </source>
</evidence>
<dbReference type="InterPro" id="IPR058163">
    <property type="entry name" value="LysR-type_TF_proteobact-type"/>
</dbReference>
<dbReference type="OrthoDB" id="9804958at2"/>